<dbReference type="HAMAP" id="MF_00171">
    <property type="entry name" value="TruA"/>
    <property type="match status" value="1"/>
</dbReference>
<keyword evidence="2 4" id="KW-0819">tRNA processing</keyword>
<keyword evidence="3 4" id="KW-0413">Isomerase</keyword>
<feature type="signal peptide" evidence="6">
    <location>
        <begin position="1"/>
        <end position="19"/>
    </location>
</feature>
<evidence type="ECO:0000256" key="1">
    <source>
        <dbReference type="ARBA" id="ARBA00009375"/>
    </source>
</evidence>
<dbReference type="PANTHER" id="PTHR11142">
    <property type="entry name" value="PSEUDOURIDYLATE SYNTHASE"/>
    <property type="match status" value="1"/>
</dbReference>
<dbReference type="PANTHER" id="PTHR11142:SF0">
    <property type="entry name" value="TRNA PSEUDOURIDINE SYNTHASE-LIKE 1"/>
    <property type="match status" value="1"/>
</dbReference>
<comment type="catalytic activity">
    <reaction evidence="4">
        <text>uridine(38/39/40) in tRNA = pseudouridine(38/39/40) in tRNA</text>
        <dbReference type="Rhea" id="RHEA:22376"/>
        <dbReference type="Rhea" id="RHEA-COMP:10085"/>
        <dbReference type="Rhea" id="RHEA-COMP:10087"/>
        <dbReference type="ChEBI" id="CHEBI:65314"/>
        <dbReference type="ChEBI" id="CHEBI:65315"/>
        <dbReference type="EC" id="5.4.99.12"/>
    </reaction>
</comment>
<dbReference type="InterPro" id="IPR020094">
    <property type="entry name" value="TruA/RsuA/RluB/E/F_N"/>
</dbReference>
<accession>A0A8J9T358</accession>
<dbReference type="GO" id="GO:0003723">
    <property type="term" value="F:RNA binding"/>
    <property type="evidence" value="ECO:0007669"/>
    <property type="project" value="InterPro"/>
</dbReference>
<evidence type="ECO:0000256" key="2">
    <source>
        <dbReference type="ARBA" id="ARBA00022694"/>
    </source>
</evidence>
<feature type="region of interest" description="Disordered" evidence="5">
    <location>
        <begin position="86"/>
        <end position="118"/>
    </location>
</feature>
<dbReference type="InterPro" id="IPR020103">
    <property type="entry name" value="PsdUridine_synth_cat_dom_sf"/>
</dbReference>
<gene>
    <name evidence="8" type="ORF">PTTT1_LOCUS41171</name>
</gene>
<comment type="similarity">
    <text evidence="1 4">Belongs to the tRNA pseudouridine synthase TruA family.</text>
</comment>
<dbReference type="Proteomes" id="UP000836788">
    <property type="component" value="Chromosome 4"/>
</dbReference>
<dbReference type="InterPro" id="IPR020095">
    <property type="entry name" value="PsdUridine_synth_TruA_C"/>
</dbReference>
<sequence length="421" mass="46745">MVGHETTAWLLTLFGGACASLACPGITALALPPVAANPNFQRNAALRTVAWGADEVTPVAVNFTEQPLTSALLHVSYDGRQFYGWSSANDPKDRESNAARPRYSTRSRRRRRNRGNYDGTVRSVQGEIQYCLSKVYGNIDPPRVVVEGCSRTDKGVHARGMMAQIYCLHETTSPNDDPVVDWSIPGKRQPHPRNATDTSYFTQLPMNLTKLAFTLNRMLPHDISIMGIAPTPHPHVTGCNPAISALPFHPTLSCRHKTYRYVVSVGTRADPTKRLYVWHLDRAISTFSLDQAEQACQILQGSHNFAAFQGAPRGSDNKIKFTMRNTTCQLISIRIQHQSTWLDTETYVVSVTGDRFLYKMIRFLVGTVVGVGTGKLTLDNVAAMLLTQSRNNLQVECAPPHALVLEHVEYDAAIDWQPVRS</sequence>
<dbReference type="InterPro" id="IPR020097">
    <property type="entry name" value="PsdUridine_synth_TruA_a/b_dom"/>
</dbReference>
<dbReference type="Gene3D" id="3.30.70.580">
    <property type="entry name" value="Pseudouridine synthase I, catalytic domain, N-terminal subdomain"/>
    <property type="match status" value="1"/>
</dbReference>
<reference evidence="8" key="1">
    <citation type="submission" date="2022-02" db="EMBL/GenBank/DDBJ databases">
        <authorList>
            <person name="Giguere J D."/>
        </authorList>
    </citation>
    <scope>NUCLEOTIDE SEQUENCE</scope>
    <source>
        <strain evidence="8">CCAP 1055/1</strain>
    </source>
</reference>
<evidence type="ECO:0000256" key="6">
    <source>
        <dbReference type="SAM" id="SignalP"/>
    </source>
</evidence>
<evidence type="ECO:0000259" key="7">
    <source>
        <dbReference type="Pfam" id="PF01416"/>
    </source>
</evidence>
<dbReference type="EC" id="5.4.99.12" evidence="4"/>
<dbReference type="Gene3D" id="3.30.70.660">
    <property type="entry name" value="Pseudouridine synthase I, catalytic domain, C-terminal subdomain"/>
    <property type="match status" value="1"/>
</dbReference>
<keyword evidence="6" id="KW-0732">Signal</keyword>
<evidence type="ECO:0000256" key="5">
    <source>
        <dbReference type="SAM" id="MobiDB-lite"/>
    </source>
</evidence>
<dbReference type="EMBL" id="OU594945">
    <property type="protein sequence ID" value="CAG9289287.1"/>
    <property type="molecule type" value="Genomic_DNA"/>
</dbReference>
<evidence type="ECO:0000256" key="4">
    <source>
        <dbReference type="RuleBase" id="RU003792"/>
    </source>
</evidence>
<organism evidence="8">
    <name type="scientific">Phaeodactylum tricornutum</name>
    <name type="common">Diatom</name>
    <dbReference type="NCBI Taxonomy" id="2850"/>
    <lineage>
        <taxon>Eukaryota</taxon>
        <taxon>Sar</taxon>
        <taxon>Stramenopiles</taxon>
        <taxon>Ochrophyta</taxon>
        <taxon>Bacillariophyta</taxon>
        <taxon>Bacillariophyceae</taxon>
        <taxon>Bacillariophycidae</taxon>
        <taxon>Naviculales</taxon>
        <taxon>Phaeodactylaceae</taxon>
        <taxon>Phaeodactylum</taxon>
    </lineage>
</organism>
<evidence type="ECO:0000313" key="8">
    <source>
        <dbReference type="EMBL" id="CAG9289287.1"/>
    </source>
</evidence>
<dbReference type="InterPro" id="IPR001406">
    <property type="entry name" value="PsdUridine_synth_TruA"/>
</dbReference>
<feature type="compositionally biased region" description="Basic residues" evidence="5">
    <location>
        <begin position="103"/>
        <end position="114"/>
    </location>
</feature>
<name>A0A8J9T358_PHATR</name>
<evidence type="ECO:0000256" key="3">
    <source>
        <dbReference type="ARBA" id="ARBA00023235"/>
    </source>
</evidence>
<dbReference type="SUPFAM" id="SSF55120">
    <property type="entry name" value="Pseudouridine synthase"/>
    <property type="match status" value="1"/>
</dbReference>
<feature type="chain" id="PRO_5035477162" description="tRNA pseudouridine synthase" evidence="6">
    <location>
        <begin position="20"/>
        <end position="421"/>
    </location>
</feature>
<dbReference type="Pfam" id="PF01416">
    <property type="entry name" value="PseudoU_synth_1"/>
    <property type="match status" value="1"/>
</dbReference>
<dbReference type="GO" id="GO:0160147">
    <property type="term" value="F:tRNA pseudouridine(38-40) synthase activity"/>
    <property type="evidence" value="ECO:0007669"/>
    <property type="project" value="UniProtKB-EC"/>
</dbReference>
<dbReference type="AlphaFoldDB" id="A0A8J9T358"/>
<proteinExistence type="inferred from homology"/>
<protein>
    <recommendedName>
        <fullName evidence="4">tRNA pseudouridine synthase</fullName>
        <ecNumber evidence="4">5.4.99.12</ecNumber>
    </recommendedName>
</protein>
<dbReference type="GO" id="GO:0031119">
    <property type="term" value="P:tRNA pseudouridine synthesis"/>
    <property type="evidence" value="ECO:0007669"/>
    <property type="project" value="TreeGrafter"/>
</dbReference>
<feature type="domain" description="Pseudouridine synthase I TruA alpha/beta" evidence="7">
    <location>
        <begin position="295"/>
        <end position="411"/>
    </location>
</feature>